<evidence type="ECO:0000313" key="3">
    <source>
        <dbReference type="Proteomes" id="UP001217776"/>
    </source>
</evidence>
<organism evidence="2 3">
    <name type="scientific">Bacteroides thetaiotaomicron</name>
    <dbReference type="NCBI Taxonomy" id="818"/>
    <lineage>
        <taxon>Bacteria</taxon>
        <taxon>Pseudomonadati</taxon>
        <taxon>Bacteroidota</taxon>
        <taxon>Bacteroidia</taxon>
        <taxon>Bacteroidales</taxon>
        <taxon>Bacteroidaceae</taxon>
        <taxon>Bacteroides</taxon>
    </lineage>
</organism>
<dbReference type="PROSITE" id="PS51186">
    <property type="entry name" value="GNAT"/>
    <property type="match status" value="1"/>
</dbReference>
<dbReference type="AlphaFoldDB" id="A0AAP3SC25"/>
<name>A0AAP3SC25_BACT4</name>
<sequence>MKNFKIRQETKEDLDEVYQLIKTAFETAKVKDGDEQDFAVKLREGKNFIPELSMVAETDGKLIGHIMMTQTPVLQSNGERYTALLVAPLSVQLEYRDLGVGSALMKEGLRLAAEMGYQAVFLTGDPNYYSRFGYQSSSRFGITCPGIPDQYVLAYELVPHALDKVEGTIGEW</sequence>
<dbReference type="Proteomes" id="UP001217776">
    <property type="component" value="Unassembled WGS sequence"/>
</dbReference>
<dbReference type="InterPro" id="IPR000182">
    <property type="entry name" value="GNAT_dom"/>
</dbReference>
<gene>
    <name evidence="2" type="ORF">PO127_06010</name>
</gene>
<accession>A0AAP3SC25</accession>
<dbReference type="Pfam" id="PF13527">
    <property type="entry name" value="Acetyltransf_9"/>
    <property type="match status" value="1"/>
</dbReference>
<proteinExistence type="predicted"/>
<dbReference type="RefSeq" id="WP_008764840.1">
    <property type="nucleotide sequence ID" value="NZ_BAABXH010000001.1"/>
</dbReference>
<dbReference type="EMBL" id="JAQNVG010000007">
    <property type="protein sequence ID" value="MDC2235305.1"/>
    <property type="molecule type" value="Genomic_DNA"/>
</dbReference>
<evidence type="ECO:0000259" key="1">
    <source>
        <dbReference type="PROSITE" id="PS51186"/>
    </source>
</evidence>
<feature type="domain" description="N-acetyltransferase" evidence="1">
    <location>
        <begin position="4"/>
        <end position="158"/>
    </location>
</feature>
<dbReference type="Gene3D" id="3.40.630.30">
    <property type="match status" value="1"/>
</dbReference>
<dbReference type="PANTHER" id="PTHR43617">
    <property type="entry name" value="L-AMINO ACID N-ACETYLTRANSFERASE"/>
    <property type="match status" value="1"/>
</dbReference>
<dbReference type="CDD" id="cd04301">
    <property type="entry name" value="NAT_SF"/>
    <property type="match status" value="1"/>
</dbReference>
<comment type="caution">
    <text evidence="2">The sequence shown here is derived from an EMBL/GenBank/DDBJ whole genome shotgun (WGS) entry which is preliminary data.</text>
</comment>
<protein>
    <submittedName>
        <fullName evidence="2">N-acetyltransferase</fullName>
    </submittedName>
</protein>
<dbReference type="PANTHER" id="PTHR43617:SF2">
    <property type="entry name" value="UPF0039 PROTEIN SLL0451"/>
    <property type="match status" value="1"/>
</dbReference>
<dbReference type="GO" id="GO:0016747">
    <property type="term" value="F:acyltransferase activity, transferring groups other than amino-acyl groups"/>
    <property type="evidence" value="ECO:0007669"/>
    <property type="project" value="InterPro"/>
</dbReference>
<dbReference type="InterPro" id="IPR050276">
    <property type="entry name" value="MshD_Acetyltransferase"/>
</dbReference>
<evidence type="ECO:0000313" key="2">
    <source>
        <dbReference type="EMBL" id="MDC2235305.1"/>
    </source>
</evidence>
<dbReference type="SUPFAM" id="SSF55729">
    <property type="entry name" value="Acyl-CoA N-acyltransferases (Nat)"/>
    <property type="match status" value="1"/>
</dbReference>
<dbReference type="InterPro" id="IPR016181">
    <property type="entry name" value="Acyl_CoA_acyltransferase"/>
</dbReference>
<reference evidence="2" key="1">
    <citation type="submission" date="2022-10" db="EMBL/GenBank/DDBJ databases">
        <title>Human gut microbiome strain richness.</title>
        <authorList>
            <person name="Chen-Liaw A."/>
        </authorList>
    </citation>
    <scope>NUCLEOTIDE SEQUENCE</scope>
    <source>
        <strain evidence="2">1001283st1_A3_1001283B150304_161114</strain>
    </source>
</reference>